<organism evidence="2 3">
    <name type="scientific">Lysinibacillus parviboronicapiens</name>
    <dbReference type="NCBI Taxonomy" id="436516"/>
    <lineage>
        <taxon>Bacteria</taxon>
        <taxon>Bacillati</taxon>
        <taxon>Bacillota</taxon>
        <taxon>Bacilli</taxon>
        <taxon>Bacillales</taxon>
        <taxon>Bacillaceae</taxon>
        <taxon>Lysinibacillus</taxon>
    </lineage>
</organism>
<name>A0ABV2PIT2_9BACI</name>
<keyword evidence="2" id="KW-0808">Transferase</keyword>
<dbReference type="InterPro" id="IPR029063">
    <property type="entry name" value="SAM-dependent_MTases_sf"/>
</dbReference>
<dbReference type="GO" id="GO:0008168">
    <property type="term" value="F:methyltransferase activity"/>
    <property type="evidence" value="ECO:0007669"/>
    <property type="project" value="UniProtKB-KW"/>
</dbReference>
<dbReference type="RefSeq" id="WP_354471596.1">
    <property type="nucleotide sequence ID" value="NZ_JBEPSB010000006.1"/>
</dbReference>
<dbReference type="Gene3D" id="3.40.50.150">
    <property type="entry name" value="Vaccinia Virus protein VP39"/>
    <property type="match status" value="1"/>
</dbReference>
<dbReference type="InterPro" id="IPR013216">
    <property type="entry name" value="Methyltransf_11"/>
</dbReference>
<gene>
    <name evidence="2" type="ORF">ABIA69_001853</name>
</gene>
<keyword evidence="3" id="KW-1185">Reference proteome</keyword>
<keyword evidence="2" id="KW-0489">Methyltransferase</keyword>
<accession>A0ABV2PIT2</accession>
<evidence type="ECO:0000259" key="1">
    <source>
        <dbReference type="Pfam" id="PF08241"/>
    </source>
</evidence>
<dbReference type="GO" id="GO:0032259">
    <property type="term" value="P:methylation"/>
    <property type="evidence" value="ECO:0007669"/>
    <property type="project" value="UniProtKB-KW"/>
</dbReference>
<sequence length="364" mass="42237">MIDDHSLKLLNVGCGTTFHKAWVNIDINSIHEEIINVDIRKGLPFEESSFDVVYSSHVLEHFSIQDGFSLLNEIYRVLRPNGIVRIVVPDLENITRNYLSSLDRVKEYESKENVFNYEWMHMELYDQTTRSISGGNMANKMLDLTNGFDFMFERIGYEMFNAQERELINKLSSIQMEKSIYIFGAGTFGQRIEKILSKHSLYINGYIDNSTSLIGQLVDNFLVNSLHNISKSAHIIIASTWWREIEAQLKEHDFTNYSIVKTEVEKLSVPDGKLEEVREYIQTQLGMDYLRAFDEGVFRNQGEIHRQMYDQYLLKSILLKTGFVNVSKMNALESTIPNFGEYQLDEINGKVRKPDSLFMEATKK</sequence>
<comment type="caution">
    <text evidence="2">The sequence shown here is derived from an EMBL/GenBank/DDBJ whole genome shotgun (WGS) entry which is preliminary data.</text>
</comment>
<dbReference type="Proteomes" id="UP001549363">
    <property type="component" value="Unassembled WGS sequence"/>
</dbReference>
<dbReference type="EMBL" id="JBEPSB010000006">
    <property type="protein sequence ID" value="MET4560709.1"/>
    <property type="molecule type" value="Genomic_DNA"/>
</dbReference>
<evidence type="ECO:0000313" key="2">
    <source>
        <dbReference type="EMBL" id="MET4560709.1"/>
    </source>
</evidence>
<proteinExistence type="predicted"/>
<dbReference type="SUPFAM" id="SSF53335">
    <property type="entry name" value="S-adenosyl-L-methionine-dependent methyltransferases"/>
    <property type="match status" value="2"/>
</dbReference>
<evidence type="ECO:0000313" key="3">
    <source>
        <dbReference type="Proteomes" id="UP001549363"/>
    </source>
</evidence>
<reference evidence="2 3" key="1">
    <citation type="submission" date="2024-06" db="EMBL/GenBank/DDBJ databases">
        <title>Sorghum-associated microbial communities from plants grown in Nebraska, USA.</title>
        <authorList>
            <person name="Schachtman D."/>
        </authorList>
    </citation>
    <scope>NUCLEOTIDE SEQUENCE [LARGE SCALE GENOMIC DNA]</scope>
    <source>
        <strain evidence="2 3">736</strain>
    </source>
</reference>
<feature type="domain" description="Methyltransferase type 11" evidence="1">
    <location>
        <begin position="33"/>
        <end position="84"/>
    </location>
</feature>
<dbReference type="CDD" id="cd02440">
    <property type="entry name" value="AdoMet_MTases"/>
    <property type="match status" value="1"/>
</dbReference>
<protein>
    <submittedName>
        <fullName evidence="2">SAM-dependent methyltransferase</fullName>
    </submittedName>
</protein>
<dbReference type="Pfam" id="PF08241">
    <property type="entry name" value="Methyltransf_11"/>
    <property type="match status" value="1"/>
</dbReference>